<dbReference type="InterPro" id="IPR023173">
    <property type="entry name" value="NADPH_Cyt_P450_Rdtase_alpha"/>
</dbReference>
<dbReference type="Pfam" id="PF00258">
    <property type="entry name" value="Flavodoxin_1"/>
    <property type="match status" value="1"/>
</dbReference>
<feature type="binding site" evidence="12">
    <location>
        <begin position="401"/>
        <end position="404"/>
    </location>
    <ligand>
        <name>FAD</name>
        <dbReference type="ChEBI" id="CHEBI:57692"/>
    </ligand>
</feature>
<dbReference type="EC" id="1.8.1.2" evidence="11"/>
<dbReference type="STRING" id="1300342.I596_1568"/>
<dbReference type="Pfam" id="PF00667">
    <property type="entry name" value="FAD_binding_1"/>
    <property type="match status" value="2"/>
</dbReference>
<feature type="binding site" evidence="12">
    <location>
        <position position="575"/>
    </location>
    <ligand>
        <name>NADP(+)</name>
        <dbReference type="ChEBI" id="CHEBI:58349"/>
    </ligand>
</feature>
<dbReference type="InterPro" id="IPR010199">
    <property type="entry name" value="CysJ"/>
</dbReference>
<comment type="subunit">
    <text evidence="11">Alpha(8)-beta(8). The alpha component is a flavoprotein, the beta component is a hemoprotein.</text>
</comment>
<evidence type="ECO:0000259" key="14">
    <source>
        <dbReference type="PROSITE" id="PS51384"/>
    </source>
</evidence>
<evidence type="ECO:0000256" key="3">
    <source>
        <dbReference type="ARBA" id="ARBA00022630"/>
    </source>
</evidence>
<dbReference type="PRINTS" id="PR00369">
    <property type="entry name" value="FLAVODOXIN"/>
</dbReference>
<evidence type="ECO:0000256" key="7">
    <source>
        <dbReference type="ARBA" id="ARBA00022982"/>
    </source>
</evidence>
<comment type="function">
    <text evidence="11">Component of the sulfite reductase complex that catalyzes the 6-electron reduction of sulfite to sulfide. This is one of several activities required for the biosynthesis of L-cysteine from sulfate. The flavoprotein component catalyzes the electron flow from NADPH -&gt; FAD -&gt; FMN to the hemoprotein component.</text>
</comment>
<evidence type="ECO:0000256" key="9">
    <source>
        <dbReference type="ARBA" id="ARBA00023192"/>
    </source>
</evidence>
<dbReference type="InterPro" id="IPR001433">
    <property type="entry name" value="OxRdtase_FAD/NAD-bd"/>
</dbReference>
<evidence type="ECO:0000256" key="10">
    <source>
        <dbReference type="ARBA" id="ARBA00052219"/>
    </source>
</evidence>
<dbReference type="AlphaFoldDB" id="A0A167GTS0"/>
<feature type="binding site" evidence="12">
    <location>
        <position position="613"/>
    </location>
    <ligand>
        <name>FAD</name>
        <dbReference type="ChEBI" id="CHEBI:57692"/>
    </ligand>
</feature>
<keyword evidence="5 11" id="KW-0274">FAD</keyword>
<dbReference type="Gene3D" id="1.20.990.10">
    <property type="entry name" value="NADPH-cytochrome p450 Reductase, Chain A, domain 3"/>
    <property type="match status" value="1"/>
</dbReference>
<dbReference type="InterPro" id="IPR001709">
    <property type="entry name" value="Flavoprot_Pyr_Nucl_cyt_Rdtase"/>
</dbReference>
<keyword evidence="8 11" id="KW-0560">Oxidoreductase</keyword>
<keyword evidence="4 11" id="KW-0288">FMN</keyword>
<feature type="domain" description="Flavodoxin-like" evidence="13">
    <location>
        <begin position="75"/>
        <end position="213"/>
    </location>
</feature>
<dbReference type="SUPFAM" id="SSF52218">
    <property type="entry name" value="Flavoproteins"/>
    <property type="match status" value="1"/>
</dbReference>
<dbReference type="InterPro" id="IPR001094">
    <property type="entry name" value="Flavdoxin-like"/>
</dbReference>
<dbReference type="PRINTS" id="PR00371">
    <property type="entry name" value="FPNCR"/>
</dbReference>
<dbReference type="InterPro" id="IPR008254">
    <property type="entry name" value="Flavodoxin/NO_synth"/>
</dbReference>
<feature type="binding site" evidence="12">
    <location>
        <position position="425"/>
    </location>
    <ligand>
        <name>FAD</name>
        <dbReference type="ChEBI" id="CHEBI:57692"/>
    </ligand>
</feature>
<evidence type="ECO:0000256" key="8">
    <source>
        <dbReference type="ARBA" id="ARBA00023002"/>
    </source>
</evidence>
<dbReference type="Pfam" id="PF00175">
    <property type="entry name" value="NAD_binding_1"/>
    <property type="match status" value="1"/>
</dbReference>
<dbReference type="GO" id="GO:0010181">
    <property type="term" value="F:FMN binding"/>
    <property type="evidence" value="ECO:0007669"/>
    <property type="project" value="InterPro"/>
</dbReference>
<dbReference type="SUPFAM" id="SSF52343">
    <property type="entry name" value="Ferredoxin reductase-like, C-terminal NADP-linked domain"/>
    <property type="match status" value="1"/>
</dbReference>
<evidence type="ECO:0000259" key="13">
    <source>
        <dbReference type="PROSITE" id="PS50902"/>
    </source>
</evidence>
<dbReference type="Gene3D" id="3.40.50.360">
    <property type="match status" value="1"/>
</dbReference>
<comment type="catalytic activity">
    <reaction evidence="10 11">
        <text>hydrogen sulfide + 3 NADP(+) + 3 H2O = sulfite + 3 NADPH + 4 H(+)</text>
        <dbReference type="Rhea" id="RHEA:13801"/>
        <dbReference type="ChEBI" id="CHEBI:15377"/>
        <dbReference type="ChEBI" id="CHEBI:15378"/>
        <dbReference type="ChEBI" id="CHEBI:17359"/>
        <dbReference type="ChEBI" id="CHEBI:29919"/>
        <dbReference type="ChEBI" id="CHEBI:57783"/>
        <dbReference type="ChEBI" id="CHEBI:58349"/>
        <dbReference type="EC" id="1.8.1.2"/>
    </reaction>
</comment>
<evidence type="ECO:0000256" key="11">
    <source>
        <dbReference type="PIRNR" id="PIRNR000207"/>
    </source>
</evidence>
<evidence type="ECO:0000256" key="6">
    <source>
        <dbReference type="ARBA" id="ARBA00022857"/>
    </source>
</evidence>
<evidence type="ECO:0000256" key="5">
    <source>
        <dbReference type="ARBA" id="ARBA00022827"/>
    </source>
</evidence>
<reference evidence="15 16" key="1">
    <citation type="submission" date="2016-04" db="EMBL/GenBank/DDBJ databases">
        <title>Complete genome sequence of Dokdonella koreensis DS-123T.</title>
        <authorList>
            <person name="Kim J.F."/>
            <person name="Lee H."/>
            <person name="Kwak M.-J."/>
        </authorList>
    </citation>
    <scope>NUCLEOTIDE SEQUENCE [LARGE SCALE GENOMIC DNA]</scope>
    <source>
        <strain evidence="15 16">DS-123</strain>
    </source>
</reference>
<dbReference type="PROSITE" id="PS51384">
    <property type="entry name" value="FAD_FR"/>
    <property type="match status" value="1"/>
</dbReference>
<feature type="binding site" evidence="12">
    <location>
        <begin position="128"/>
        <end position="131"/>
    </location>
    <ligand>
        <name>FMN</name>
        <dbReference type="ChEBI" id="CHEBI:58210"/>
    </ligand>
</feature>
<comment type="cofactor">
    <cofactor evidence="11 12">
        <name>FAD</name>
        <dbReference type="ChEBI" id="CHEBI:57692"/>
    </cofactor>
    <text evidence="11 12">Binds 1 FAD per subunit.</text>
</comment>
<gene>
    <name evidence="15" type="ORF">I596_1568</name>
</gene>
<dbReference type="PATRIC" id="fig|1300342.3.peg.1528"/>
<dbReference type="GO" id="GO:0019344">
    <property type="term" value="P:cysteine biosynthetic process"/>
    <property type="evidence" value="ECO:0007669"/>
    <property type="project" value="UniProtKB-KW"/>
</dbReference>
<evidence type="ECO:0000256" key="1">
    <source>
        <dbReference type="ARBA" id="ARBA00022448"/>
    </source>
</evidence>
<dbReference type="NCBIfam" id="TIGR01931">
    <property type="entry name" value="cysJ"/>
    <property type="match status" value="1"/>
</dbReference>
<keyword evidence="7 11" id="KW-0249">Electron transport</keyword>
<keyword evidence="6 11" id="KW-0521">NADP</keyword>
<dbReference type="PROSITE" id="PS50902">
    <property type="entry name" value="FLAVODOXIN_LIKE"/>
    <property type="match status" value="1"/>
</dbReference>
<comment type="pathway">
    <text evidence="11">Sulfur metabolism; hydrogen sulfide biosynthesis; hydrogen sulfide from sulfite (NADPH route): step 1/1.</text>
</comment>
<dbReference type="GO" id="GO:0004783">
    <property type="term" value="F:sulfite reductase (NADPH) activity"/>
    <property type="evidence" value="ECO:0007669"/>
    <property type="project" value="UniProtKB-EC"/>
</dbReference>
<dbReference type="InterPro" id="IPR017927">
    <property type="entry name" value="FAD-bd_FR_type"/>
</dbReference>
<dbReference type="EMBL" id="CP015249">
    <property type="protein sequence ID" value="ANB17592.1"/>
    <property type="molecule type" value="Genomic_DNA"/>
</dbReference>
<dbReference type="InterPro" id="IPR039261">
    <property type="entry name" value="FNR_nucleotide-bd"/>
</dbReference>
<evidence type="ECO:0000313" key="15">
    <source>
        <dbReference type="EMBL" id="ANB17592.1"/>
    </source>
</evidence>
<evidence type="ECO:0000256" key="2">
    <source>
        <dbReference type="ARBA" id="ARBA00022605"/>
    </source>
</evidence>
<feature type="binding site" evidence="12">
    <location>
        <begin position="533"/>
        <end position="534"/>
    </location>
    <ligand>
        <name>NADP(+)</name>
        <dbReference type="ChEBI" id="CHEBI:58349"/>
    </ligand>
</feature>
<feature type="binding site" evidence="12">
    <location>
        <begin position="81"/>
        <end position="86"/>
    </location>
    <ligand>
        <name>FMN</name>
        <dbReference type="ChEBI" id="CHEBI:58210"/>
    </ligand>
</feature>
<evidence type="ECO:0000313" key="16">
    <source>
        <dbReference type="Proteomes" id="UP000076830"/>
    </source>
</evidence>
<dbReference type="Gene3D" id="2.40.30.10">
    <property type="entry name" value="Translation factors"/>
    <property type="match status" value="1"/>
</dbReference>
<organism evidence="15 16">
    <name type="scientific">Dokdonella koreensis DS-123</name>
    <dbReference type="NCBI Taxonomy" id="1300342"/>
    <lineage>
        <taxon>Bacteria</taxon>
        <taxon>Pseudomonadati</taxon>
        <taxon>Pseudomonadota</taxon>
        <taxon>Gammaproteobacteria</taxon>
        <taxon>Lysobacterales</taxon>
        <taxon>Rhodanobacteraceae</taxon>
        <taxon>Dokdonella</taxon>
    </lineage>
</organism>
<protein>
    <recommendedName>
        <fullName evidence="11">Sulfite reductase [NADPH] flavoprotein alpha-component</fullName>
        <shortName evidence="11">SiR-FP</shortName>
        <ecNumber evidence="11">1.8.1.2</ecNumber>
    </recommendedName>
</protein>
<keyword evidence="3 11" id="KW-0285">Flavoprotein</keyword>
<dbReference type="InterPro" id="IPR029039">
    <property type="entry name" value="Flavoprotein-like_sf"/>
</dbReference>
<feature type="domain" description="FAD-binding FR-type" evidence="14">
    <location>
        <begin position="247"/>
        <end position="462"/>
    </location>
</feature>
<dbReference type="CDD" id="cd06199">
    <property type="entry name" value="SiR"/>
    <property type="match status" value="1"/>
</dbReference>
<proteinExistence type="predicted"/>
<dbReference type="GO" id="GO:0070814">
    <property type="term" value="P:hydrogen sulfide biosynthetic process"/>
    <property type="evidence" value="ECO:0007669"/>
    <property type="project" value="UniProtKB-UniPathway"/>
</dbReference>
<name>A0A167GTS0_9GAMM</name>
<dbReference type="SUPFAM" id="SSF63380">
    <property type="entry name" value="Riboflavin synthase domain-like"/>
    <property type="match status" value="1"/>
</dbReference>
<dbReference type="PIRSF" id="PIRSF000207">
    <property type="entry name" value="SiR-FP_CysJ"/>
    <property type="match status" value="1"/>
</dbReference>
<dbReference type="InterPro" id="IPR017938">
    <property type="entry name" value="Riboflavin_synthase-like_b-brl"/>
</dbReference>
<dbReference type="GO" id="GO:0050660">
    <property type="term" value="F:flavin adenine dinucleotide binding"/>
    <property type="evidence" value="ECO:0007669"/>
    <property type="project" value="InterPro"/>
</dbReference>
<feature type="binding site" evidence="12">
    <location>
        <begin position="539"/>
        <end position="543"/>
    </location>
    <ligand>
        <name>NADP(+)</name>
        <dbReference type="ChEBI" id="CHEBI:58349"/>
    </ligand>
</feature>
<dbReference type="InterPro" id="IPR003097">
    <property type="entry name" value="CysJ-like_FAD-binding"/>
</dbReference>
<keyword evidence="9 11" id="KW-0198">Cysteine biosynthesis</keyword>
<keyword evidence="16" id="KW-1185">Reference proteome</keyword>
<dbReference type="UniPathway" id="UPA00140">
    <property type="reaction ID" value="UER00207"/>
</dbReference>
<dbReference type="Proteomes" id="UP000076830">
    <property type="component" value="Chromosome"/>
</dbReference>
<accession>A0A167GTS0</accession>
<dbReference type="PANTHER" id="PTHR19384">
    <property type="entry name" value="NITRIC OXIDE SYNTHASE-RELATED"/>
    <property type="match status" value="1"/>
</dbReference>
<dbReference type="PANTHER" id="PTHR19384:SF128">
    <property type="entry name" value="NADPH OXIDOREDUCTASE A"/>
    <property type="match status" value="1"/>
</dbReference>
<feature type="binding site" evidence="12">
    <location>
        <position position="335"/>
    </location>
    <ligand>
        <name>FAD</name>
        <dbReference type="ChEBI" id="CHEBI:57692"/>
    </ligand>
</feature>
<keyword evidence="2 11" id="KW-0028">Amino-acid biosynthesis</keyword>
<feature type="binding site" evidence="12">
    <location>
        <begin position="164"/>
        <end position="173"/>
    </location>
    <ligand>
        <name>FMN</name>
        <dbReference type="ChEBI" id="CHEBI:58210"/>
    </ligand>
</feature>
<dbReference type="GO" id="GO:0005829">
    <property type="term" value="C:cytosol"/>
    <property type="evidence" value="ECO:0007669"/>
    <property type="project" value="TreeGrafter"/>
</dbReference>
<feature type="binding site" evidence="12">
    <location>
        <begin position="434"/>
        <end position="437"/>
    </location>
    <ligand>
        <name>FAD</name>
        <dbReference type="ChEBI" id="CHEBI:57692"/>
    </ligand>
</feature>
<evidence type="ECO:0000256" key="12">
    <source>
        <dbReference type="PIRSR" id="PIRSR000207-1"/>
    </source>
</evidence>
<dbReference type="FunFam" id="3.40.50.80:FF:000001">
    <property type="entry name" value="NADPH--cytochrome P450 reductase 1"/>
    <property type="match status" value="1"/>
</dbReference>
<comment type="cofactor">
    <cofactor evidence="11 12">
        <name>FMN</name>
        <dbReference type="ChEBI" id="CHEBI:58210"/>
    </cofactor>
    <text evidence="11 12">Binds 1 FMN per subunit.</text>
</comment>
<dbReference type="Gene3D" id="3.40.50.80">
    <property type="entry name" value="Nucleotide-binding domain of ferredoxin-NADP reductase (FNR) module"/>
    <property type="match status" value="1"/>
</dbReference>
<keyword evidence="1 11" id="KW-0813">Transport</keyword>
<sequence>MDVHSMELPVSALPARLPPALPQEKLALLSRLTEGLDRDALHWTAGYFAGLAAQTIREPGSGQPAPAEAADGAPATIVFGSQTGNAKRQAEALARRIEDAGLPVRLLRADAYPLRELSAERLLYVVVSTQGDGDPPDDARAFIEHLNGRRAPRLPQLRYAVLGLGDSSYPRFCAIGTLIDERLAALGAERLLARGEADVDVESVAGPWNEQALARAREALKPAPALATVTPLRGGAASPAPSSVTRERPFAAPLLANQRIVGRDSAKDIRHIELSLEGSGLDYQPGDALGVWPTQPAALVDAVIDALGADREQPVTLAGETLPLAGWLSGRRELTRLTRPFVTAHAGRAGHAALDAALAPDGADRLRALLESHQVVDLLRAFPARWDAGDLVAALRPLAPRLYSIASSRAAVGEEVHLTVAVVGYEAFGTPHVGSASRFLADRGEAGTVPVFVEANDRFRLPADPARDIVMIGPGTGVAPFRAFLQERIETGATGRNWLFFGNPHFRSEFLYQAEWQQAHRDGRLHRIDLAFSRDQPEKVYVQHALRRRGRDLYDWIENGGHLYVCGDAARMARDVEAALVEIAITHGGHGRESAAEWLHTLAAQRRYSRDVY</sequence>
<dbReference type="KEGG" id="dko:I596_1568"/>
<feature type="binding site" evidence="12">
    <location>
        <begin position="419"/>
        <end position="421"/>
    </location>
    <ligand>
        <name>FAD</name>
        <dbReference type="ChEBI" id="CHEBI:57692"/>
    </ligand>
</feature>
<evidence type="ECO:0000256" key="4">
    <source>
        <dbReference type="ARBA" id="ARBA00022643"/>
    </source>
</evidence>